<keyword evidence="1" id="KW-0812">Transmembrane</keyword>
<feature type="transmembrane region" description="Helical" evidence="1">
    <location>
        <begin position="20"/>
        <end position="42"/>
    </location>
</feature>
<dbReference type="EMBL" id="MN739833">
    <property type="protein sequence ID" value="QHT73855.1"/>
    <property type="molecule type" value="Genomic_DNA"/>
</dbReference>
<feature type="transmembrane region" description="Helical" evidence="1">
    <location>
        <begin position="62"/>
        <end position="81"/>
    </location>
</feature>
<proteinExistence type="predicted"/>
<keyword evidence="1" id="KW-1133">Transmembrane helix</keyword>
<reference evidence="2" key="1">
    <citation type="journal article" date="2020" name="Nature">
        <title>Giant virus diversity and host interactions through global metagenomics.</title>
        <authorList>
            <person name="Schulz F."/>
            <person name="Roux S."/>
            <person name="Paez-Espino D."/>
            <person name="Jungbluth S."/>
            <person name="Walsh D.A."/>
            <person name="Denef V.J."/>
            <person name="McMahon K.D."/>
            <person name="Konstantinidis K.T."/>
            <person name="Eloe-Fadrosh E.A."/>
            <person name="Kyrpides N.C."/>
            <person name="Woyke T."/>
        </authorList>
    </citation>
    <scope>NUCLEOTIDE SEQUENCE</scope>
    <source>
        <strain evidence="2">GVMAG-M-3300023179-4</strain>
    </source>
</reference>
<name>A0A6C0H134_9ZZZZ</name>
<keyword evidence="1" id="KW-0472">Membrane</keyword>
<organism evidence="2">
    <name type="scientific">viral metagenome</name>
    <dbReference type="NCBI Taxonomy" id="1070528"/>
    <lineage>
        <taxon>unclassified sequences</taxon>
        <taxon>metagenomes</taxon>
        <taxon>organismal metagenomes</taxon>
    </lineage>
</organism>
<dbReference type="AlphaFoldDB" id="A0A6C0H134"/>
<accession>A0A6C0H134</accession>
<protein>
    <submittedName>
        <fullName evidence="2">Uncharacterized protein</fullName>
    </submittedName>
</protein>
<evidence type="ECO:0000256" key="1">
    <source>
        <dbReference type="SAM" id="Phobius"/>
    </source>
</evidence>
<sequence length="104" mass="11772">MLASLYYLFGNTENYDHITGTMIGITLCLIGLITTFTIYSVYLVDPSLNKNLKKKNELLKSIIIAGFTLTLLFSIFIGFSINRYNFCQVNQEVCLADYAFSPFS</sequence>
<evidence type="ECO:0000313" key="2">
    <source>
        <dbReference type="EMBL" id="QHT73855.1"/>
    </source>
</evidence>